<dbReference type="Gene3D" id="3.90.550.10">
    <property type="entry name" value="Spore Coat Polysaccharide Biosynthesis Protein SpsA, Chain A"/>
    <property type="match status" value="1"/>
</dbReference>
<dbReference type="PANTHER" id="PTHR43398">
    <property type="entry name" value="DOLICHOL-PHOSPHATE MANNOSYLTRANSFERASE SUBUNIT 1"/>
    <property type="match status" value="1"/>
</dbReference>
<dbReference type="PANTHER" id="PTHR43398:SF1">
    <property type="entry name" value="DOLICHOL-PHOSPHATE MANNOSYLTRANSFERASE SUBUNIT 1"/>
    <property type="match status" value="1"/>
</dbReference>
<gene>
    <name evidence="5" type="ORF">SAMN05444281_2178</name>
</gene>
<organism evidence="5 6">
    <name type="scientific">Wenyingzhuangia marina</name>
    <dbReference type="NCBI Taxonomy" id="1195760"/>
    <lineage>
        <taxon>Bacteria</taxon>
        <taxon>Pseudomonadati</taxon>
        <taxon>Bacteroidota</taxon>
        <taxon>Flavobacteriia</taxon>
        <taxon>Flavobacteriales</taxon>
        <taxon>Flavobacteriaceae</taxon>
        <taxon>Wenyingzhuangia</taxon>
    </lineage>
</organism>
<dbReference type="Proteomes" id="UP000184109">
    <property type="component" value="Unassembled WGS sequence"/>
</dbReference>
<dbReference type="STRING" id="1195760.SAMN05444281_2178"/>
<keyword evidence="6" id="KW-1185">Reference proteome</keyword>
<dbReference type="InterPro" id="IPR039528">
    <property type="entry name" value="DPM1-like"/>
</dbReference>
<keyword evidence="3 5" id="KW-0808">Transferase</keyword>
<dbReference type="CDD" id="cd06442">
    <property type="entry name" value="DPM1_like"/>
    <property type="match status" value="1"/>
</dbReference>
<dbReference type="InterPro" id="IPR029044">
    <property type="entry name" value="Nucleotide-diphossugar_trans"/>
</dbReference>
<evidence type="ECO:0000313" key="6">
    <source>
        <dbReference type="Proteomes" id="UP000184109"/>
    </source>
</evidence>
<keyword evidence="2 5" id="KW-0328">Glycosyltransferase</keyword>
<evidence type="ECO:0000313" key="5">
    <source>
        <dbReference type="EMBL" id="SHH81989.1"/>
    </source>
</evidence>
<dbReference type="SUPFAM" id="SSF53448">
    <property type="entry name" value="Nucleotide-diphospho-sugar transferases"/>
    <property type="match status" value="1"/>
</dbReference>
<accession>A0A1M5W323</accession>
<dbReference type="InterPro" id="IPR001173">
    <property type="entry name" value="Glyco_trans_2-like"/>
</dbReference>
<evidence type="ECO:0000256" key="3">
    <source>
        <dbReference type="ARBA" id="ARBA00022679"/>
    </source>
</evidence>
<dbReference type="FunFam" id="3.90.550.10:FF:000122">
    <property type="entry name" value="Dolichol-phosphate mannosyltransferase subunit 1"/>
    <property type="match status" value="1"/>
</dbReference>
<evidence type="ECO:0000256" key="2">
    <source>
        <dbReference type="ARBA" id="ARBA00022676"/>
    </source>
</evidence>
<dbReference type="EMBL" id="FQXQ01000004">
    <property type="protein sequence ID" value="SHH81989.1"/>
    <property type="molecule type" value="Genomic_DNA"/>
</dbReference>
<protein>
    <submittedName>
        <fullName evidence="5">Dolichol-phosphate mannosyltransferase</fullName>
    </submittedName>
</protein>
<name>A0A1M5W323_9FLAO</name>
<feature type="domain" description="Glycosyltransferase 2-like" evidence="4">
    <location>
        <begin position="13"/>
        <end position="180"/>
    </location>
</feature>
<sequence>MAKQILSMNQVLIIIPTLNEVENINNIIKAVFDIDSNYDILVVDDNSTDGTINIIKNLQKSHPNLHLEIRISSRGLGKAYIHGFKWAIQRDYEYVLEMDADFSHNPEDLPRLINACKEGNNDVAIGSRYINNKINVINWDFKRLMLSYFASKYVKFVTGIPVFDTTAGFICYRRKVLETIDFSKIRFTGYAFQIEMKFKAWLHKFKIKEVSIIFTDRTKGTSKLDSSIISEAIFGVIRMKFKGLTKK</sequence>
<dbReference type="AlphaFoldDB" id="A0A1M5W323"/>
<dbReference type="GO" id="GO:0004582">
    <property type="term" value="F:dolichyl-phosphate beta-D-mannosyltransferase activity"/>
    <property type="evidence" value="ECO:0007669"/>
    <property type="project" value="InterPro"/>
</dbReference>
<proteinExistence type="inferred from homology"/>
<dbReference type="Pfam" id="PF00535">
    <property type="entry name" value="Glycos_transf_2"/>
    <property type="match status" value="1"/>
</dbReference>
<comment type="similarity">
    <text evidence="1">Belongs to the glycosyltransferase 2 family.</text>
</comment>
<dbReference type="GO" id="GO:0009247">
    <property type="term" value="P:glycolipid biosynthetic process"/>
    <property type="evidence" value="ECO:0007669"/>
    <property type="project" value="TreeGrafter"/>
</dbReference>
<evidence type="ECO:0000259" key="4">
    <source>
        <dbReference type="Pfam" id="PF00535"/>
    </source>
</evidence>
<dbReference type="GO" id="GO:0016020">
    <property type="term" value="C:membrane"/>
    <property type="evidence" value="ECO:0007669"/>
    <property type="project" value="GOC"/>
</dbReference>
<reference evidence="6" key="1">
    <citation type="submission" date="2016-11" db="EMBL/GenBank/DDBJ databases">
        <authorList>
            <person name="Varghese N."/>
            <person name="Submissions S."/>
        </authorList>
    </citation>
    <scope>NUCLEOTIDE SEQUENCE [LARGE SCALE GENOMIC DNA]</scope>
    <source>
        <strain evidence="6">DSM 100572</strain>
    </source>
</reference>
<evidence type="ECO:0000256" key="1">
    <source>
        <dbReference type="ARBA" id="ARBA00006739"/>
    </source>
</evidence>